<dbReference type="Proteomes" id="UP001610063">
    <property type="component" value="Unassembled WGS sequence"/>
</dbReference>
<proteinExistence type="predicted"/>
<organism evidence="2 3">
    <name type="scientific">Marinoscillum luteum</name>
    <dbReference type="NCBI Taxonomy" id="861051"/>
    <lineage>
        <taxon>Bacteria</taxon>
        <taxon>Pseudomonadati</taxon>
        <taxon>Bacteroidota</taxon>
        <taxon>Cytophagia</taxon>
        <taxon>Cytophagales</taxon>
        <taxon>Reichenbachiellaceae</taxon>
        <taxon>Marinoscillum</taxon>
    </lineage>
</organism>
<gene>
    <name evidence="2" type="ORF">ACHKAR_15370</name>
</gene>
<sequence>MSAKEIPFGKILENKIILNGWGAYPDREIGEVREDEETSVKYFEERFTELEAKITALETEIESSENKGSFLMKLIHLKELLGTHDGLGNYQSLLDRLTAQEAYLEETIEKNRVRNTQIKQALIEELRVSVEKINWKEATQEIHDIKARWIKTGNPKEELQEELDTAFWGLIDQFFDKKKEFYEDKKRLGEKRKRDYQNVIAKADELENLHGKERFDFIQTLKDEWREIGNIQKEDYSPLLRAFNNKLKPGPRPSQSQSFDIHELNKTLQRFTNGEQPYGFKQLEELKTQLKSYRPSDPEGKNLRRNAFQSIQLLLERDFIDKLAHKRFKNFKELEKAKKRQIRIGILEELINRDKADLDKYQENSANFSSSFGGTMDLIEKKLSQQKGKIQVKETLLQLLKRED</sequence>
<reference evidence="2 3" key="1">
    <citation type="journal article" date="2013" name="Int. J. Syst. Evol. Microbiol.">
        <title>Marinoscillum luteum sp. nov., isolated from marine sediment.</title>
        <authorList>
            <person name="Cha I.T."/>
            <person name="Park S.J."/>
            <person name="Kim S.J."/>
            <person name="Kim J.G."/>
            <person name="Jung M.Y."/>
            <person name="Shin K.S."/>
            <person name="Kwon K.K."/>
            <person name="Yang S.H."/>
            <person name="Seo Y.S."/>
            <person name="Rhee S.K."/>
        </authorList>
    </citation>
    <scope>NUCLEOTIDE SEQUENCE [LARGE SCALE GENOMIC DNA]</scope>
    <source>
        <strain evidence="2 3">KCTC 23939</strain>
    </source>
</reference>
<keyword evidence="1" id="KW-0175">Coiled coil</keyword>
<dbReference type="RefSeq" id="WP_395418266.1">
    <property type="nucleotide sequence ID" value="NZ_JBIPKE010000019.1"/>
</dbReference>
<dbReference type="InterPro" id="IPR007139">
    <property type="entry name" value="DUF349"/>
</dbReference>
<accession>A0ABW7NB35</accession>
<keyword evidence="3" id="KW-1185">Reference proteome</keyword>
<evidence type="ECO:0000256" key="1">
    <source>
        <dbReference type="SAM" id="Coils"/>
    </source>
</evidence>
<evidence type="ECO:0000313" key="2">
    <source>
        <dbReference type="EMBL" id="MFH6984835.1"/>
    </source>
</evidence>
<comment type="caution">
    <text evidence="2">The sequence shown here is derived from an EMBL/GenBank/DDBJ whole genome shotgun (WGS) entry which is preliminary data.</text>
</comment>
<dbReference type="EMBL" id="JBIPKE010000019">
    <property type="protein sequence ID" value="MFH6984835.1"/>
    <property type="molecule type" value="Genomic_DNA"/>
</dbReference>
<evidence type="ECO:0000313" key="3">
    <source>
        <dbReference type="Proteomes" id="UP001610063"/>
    </source>
</evidence>
<protein>
    <submittedName>
        <fullName evidence="2">DUF349 domain-containing protein</fullName>
    </submittedName>
</protein>
<feature type="coiled-coil region" evidence="1">
    <location>
        <begin position="40"/>
        <end position="67"/>
    </location>
</feature>
<dbReference type="Pfam" id="PF03993">
    <property type="entry name" value="DUF349"/>
    <property type="match status" value="2"/>
</dbReference>
<name>A0ABW7NB35_9BACT</name>